<dbReference type="EMBL" id="BAABME010013208">
    <property type="protein sequence ID" value="GAA0185924.1"/>
    <property type="molecule type" value="Genomic_DNA"/>
</dbReference>
<feature type="region of interest" description="Disordered" evidence="1">
    <location>
        <begin position="71"/>
        <end position="93"/>
    </location>
</feature>
<gene>
    <name evidence="2" type="ORF">LIER_33212</name>
</gene>
<proteinExistence type="predicted"/>
<evidence type="ECO:0000313" key="2">
    <source>
        <dbReference type="EMBL" id="GAA0185924.1"/>
    </source>
</evidence>
<protein>
    <submittedName>
        <fullName evidence="2">Uncharacterized protein</fullName>
    </submittedName>
</protein>
<evidence type="ECO:0000313" key="3">
    <source>
        <dbReference type="Proteomes" id="UP001454036"/>
    </source>
</evidence>
<feature type="compositionally biased region" description="Pro residues" evidence="1">
    <location>
        <begin position="1"/>
        <end position="11"/>
    </location>
</feature>
<name>A0AAV3RY98_LITER</name>
<dbReference type="AlphaFoldDB" id="A0AAV3RY98"/>
<keyword evidence="3" id="KW-1185">Reference proteome</keyword>
<sequence length="130" mass="14534">MGPPDDVPPNPKTRVTIPKPYKGKSTKEPPTLKEVKAKTVPGLITYYQLRQIRKHYGISDELKTRIPFEGENVDAPSTQTEAPKEGTPEGTCTPLLRDTSLFWDFFNYGLRLPVSGFGDEVLVTLDRFPG</sequence>
<evidence type="ECO:0000256" key="1">
    <source>
        <dbReference type="SAM" id="MobiDB-lite"/>
    </source>
</evidence>
<organism evidence="2 3">
    <name type="scientific">Lithospermum erythrorhizon</name>
    <name type="common">Purple gromwell</name>
    <name type="synonym">Lithospermum officinale var. erythrorhizon</name>
    <dbReference type="NCBI Taxonomy" id="34254"/>
    <lineage>
        <taxon>Eukaryota</taxon>
        <taxon>Viridiplantae</taxon>
        <taxon>Streptophyta</taxon>
        <taxon>Embryophyta</taxon>
        <taxon>Tracheophyta</taxon>
        <taxon>Spermatophyta</taxon>
        <taxon>Magnoliopsida</taxon>
        <taxon>eudicotyledons</taxon>
        <taxon>Gunneridae</taxon>
        <taxon>Pentapetalae</taxon>
        <taxon>asterids</taxon>
        <taxon>lamiids</taxon>
        <taxon>Boraginales</taxon>
        <taxon>Boraginaceae</taxon>
        <taxon>Boraginoideae</taxon>
        <taxon>Lithospermeae</taxon>
        <taxon>Lithospermum</taxon>
    </lineage>
</organism>
<reference evidence="2 3" key="1">
    <citation type="submission" date="2024-01" db="EMBL/GenBank/DDBJ databases">
        <title>The complete chloroplast genome sequence of Lithospermum erythrorhizon: insights into the phylogenetic relationship among Boraginaceae species and the maternal lineages of purple gromwells.</title>
        <authorList>
            <person name="Okada T."/>
            <person name="Watanabe K."/>
        </authorList>
    </citation>
    <scope>NUCLEOTIDE SEQUENCE [LARGE SCALE GENOMIC DNA]</scope>
</reference>
<feature type="region of interest" description="Disordered" evidence="1">
    <location>
        <begin position="1"/>
        <end position="33"/>
    </location>
</feature>
<accession>A0AAV3RY98</accession>
<dbReference type="Proteomes" id="UP001454036">
    <property type="component" value="Unassembled WGS sequence"/>
</dbReference>
<comment type="caution">
    <text evidence="2">The sequence shown here is derived from an EMBL/GenBank/DDBJ whole genome shotgun (WGS) entry which is preliminary data.</text>
</comment>